<comment type="caution">
    <text evidence="1">The sequence shown here is derived from an EMBL/GenBank/DDBJ whole genome shotgun (WGS) entry which is preliminary data.</text>
</comment>
<evidence type="ECO:0008006" key="2">
    <source>
        <dbReference type="Google" id="ProtNLM"/>
    </source>
</evidence>
<feature type="non-terminal residue" evidence="1">
    <location>
        <position position="1"/>
    </location>
</feature>
<dbReference type="InterPro" id="IPR005021">
    <property type="entry name" value="Terminase_largesu-like"/>
</dbReference>
<reference evidence="1" key="1">
    <citation type="journal article" date="2015" name="Nature">
        <title>Complex archaea that bridge the gap between prokaryotes and eukaryotes.</title>
        <authorList>
            <person name="Spang A."/>
            <person name="Saw J.H."/>
            <person name="Jorgensen S.L."/>
            <person name="Zaremba-Niedzwiedzka K."/>
            <person name="Martijn J."/>
            <person name="Lind A.E."/>
            <person name="van Eijk R."/>
            <person name="Schleper C."/>
            <person name="Guy L."/>
            <person name="Ettema T.J."/>
        </authorList>
    </citation>
    <scope>NUCLEOTIDE SEQUENCE</scope>
</reference>
<protein>
    <recommendedName>
        <fullName evidence="2">Terminase large subunit gp17-like C-terminal domain-containing protein</fullName>
    </recommendedName>
</protein>
<accession>A0A0F8XEJ9</accession>
<proteinExistence type="predicted"/>
<dbReference type="InterPro" id="IPR027417">
    <property type="entry name" value="P-loop_NTPase"/>
</dbReference>
<name>A0A0F8XEJ9_9ZZZZ</name>
<dbReference type="PANTHER" id="PTHR41287:SF1">
    <property type="entry name" value="PROTEIN YMFN"/>
    <property type="match status" value="1"/>
</dbReference>
<dbReference type="AlphaFoldDB" id="A0A0F8XEJ9"/>
<evidence type="ECO:0000313" key="1">
    <source>
        <dbReference type="EMBL" id="KKK67288.1"/>
    </source>
</evidence>
<organism evidence="1">
    <name type="scientific">marine sediment metagenome</name>
    <dbReference type="NCBI Taxonomy" id="412755"/>
    <lineage>
        <taxon>unclassified sequences</taxon>
        <taxon>metagenomes</taxon>
        <taxon>ecological metagenomes</taxon>
    </lineage>
</organism>
<dbReference type="PANTHER" id="PTHR41287">
    <property type="match status" value="1"/>
</dbReference>
<dbReference type="Gene3D" id="3.40.50.300">
    <property type="entry name" value="P-loop containing nucleotide triphosphate hydrolases"/>
    <property type="match status" value="1"/>
</dbReference>
<sequence length="374" mass="42414">LIIPSANGPELFENCIADFQLECFRELAPALHAVRDGVMPKDRRFWIERTKKASKDNDLAICSLWLTTFPVRPFLTQVGAADKKQAGIVKRRANDIVHYNPWLDDYIDLQIYTIKNKINGLASVEILSADIAGAHGETPDVLIINELSHVQKWEFVQNLLSNAAGVPRGLVLIATNAGYKGTKPELQRNNAIENKNWKTFIYSKPAPWINPSDLEDEEKRESSKSRFRRLWYGEWISGTGDAFDEMDIDRCFNKTTVPLENPEKGWIYIAGLDLGVKHDHSGLVVLGVHINERKLKIVRMKAWEPEKNLSGKSEIDLIDVEEECIKLWKTFKISWFGFDPFQAALMSQRLVKKGVPMREVSFASSTNLTAMAVS</sequence>
<gene>
    <name evidence="1" type="ORF">LCGC14_2955570</name>
</gene>
<feature type="non-terminal residue" evidence="1">
    <location>
        <position position="374"/>
    </location>
</feature>
<dbReference type="EMBL" id="LAZR01059687">
    <property type="protein sequence ID" value="KKK67288.1"/>
    <property type="molecule type" value="Genomic_DNA"/>
</dbReference>
<dbReference type="Gene3D" id="3.30.420.240">
    <property type="match status" value="1"/>
</dbReference>